<evidence type="ECO:0000313" key="2">
    <source>
        <dbReference type="EMBL" id="TDC10151.1"/>
    </source>
</evidence>
<dbReference type="SMART" id="SM00382">
    <property type="entry name" value="AAA"/>
    <property type="match status" value="1"/>
</dbReference>
<feature type="domain" description="AAA+ ATPase" evidence="1">
    <location>
        <begin position="432"/>
        <end position="599"/>
    </location>
</feature>
<evidence type="ECO:0000313" key="3">
    <source>
        <dbReference type="Proteomes" id="UP000295431"/>
    </source>
</evidence>
<protein>
    <submittedName>
        <fullName evidence="2">AAA family ATPase</fullName>
    </submittedName>
</protein>
<comment type="caution">
    <text evidence="2">The sequence shown here is derived from an EMBL/GenBank/DDBJ whole genome shotgun (WGS) entry which is preliminary data.</text>
</comment>
<organism evidence="2 3">
    <name type="scientific">Actinomadura bangladeshensis</name>
    <dbReference type="NCBI Taxonomy" id="453573"/>
    <lineage>
        <taxon>Bacteria</taxon>
        <taxon>Bacillati</taxon>
        <taxon>Actinomycetota</taxon>
        <taxon>Actinomycetes</taxon>
        <taxon>Streptosporangiales</taxon>
        <taxon>Thermomonosporaceae</taxon>
        <taxon>Actinomadura</taxon>
    </lineage>
</organism>
<reference evidence="2 3" key="1">
    <citation type="submission" date="2019-03" db="EMBL/GenBank/DDBJ databases">
        <title>Draft genome sequences of novel Actinobacteria.</title>
        <authorList>
            <person name="Sahin N."/>
            <person name="Ay H."/>
            <person name="Saygin H."/>
        </authorList>
    </citation>
    <scope>NUCLEOTIDE SEQUENCE [LARGE SCALE GENOMIC DNA]</scope>
    <source>
        <strain evidence="2 3">DSM 45347</strain>
    </source>
</reference>
<gene>
    <name evidence="2" type="ORF">E1284_28375</name>
</gene>
<dbReference type="InterPro" id="IPR003593">
    <property type="entry name" value="AAA+_ATPase"/>
</dbReference>
<dbReference type="InterPro" id="IPR052934">
    <property type="entry name" value="Methyl-DNA_Rec/Restrict_Enz"/>
</dbReference>
<dbReference type="CDD" id="cd00009">
    <property type="entry name" value="AAA"/>
    <property type="match status" value="1"/>
</dbReference>
<dbReference type="Proteomes" id="UP000295431">
    <property type="component" value="Unassembled WGS sequence"/>
</dbReference>
<dbReference type="PANTHER" id="PTHR37291:SF1">
    <property type="entry name" value="TYPE IV METHYL-DIRECTED RESTRICTION ENZYME ECOKMCRB SUBUNIT"/>
    <property type="match status" value="1"/>
</dbReference>
<accession>A0A4R4NL60</accession>
<dbReference type="InterPro" id="IPR011704">
    <property type="entry name" value="ATPase_dyneun-rel_AAA"/>
</dbReference>
<keyword evidence="3" id="KW-1185">Reference proteome</keyword>
<proteinExistence type="predicted"/>
<dbReference type="OrthoDB" id="9781481at2"/>
<dbReference type="InterPro" id="IPR027417">
    <property type="entry name" value="P-loop_NTPase"/>
</dbReference>
<dbReference type="Gene3D" id="3.40.50.300">
    <property type="entry name" value="P-loop containing nucleotide triphosphate hydrolases"/>
    <property type="match status" value="1"/>
</dbReference>
<dbReference type="GO" id="GO:0016887">
    <property type="term" value="F:ATP hydrolysis activity"/>
    <property type="evidence" value="ECO:0007669"/>
    <property type="project" value="InterPro"/>
</dbReference>
<dbReference type="PANTHER" id="PTHR37291">
    <property type="entry name" value="5-METHYLCYTOSINE-SPECIFIC RESTRICTION ENZYME B"/>
    <property type="match status" value="1"/>
</dbReference>
<dbReference type="RefSeq" id="WP_131943217.1">
    <property type="nucleotide sequence ID" value="NZ_BAAAMX010000007.1"/>
</dbReference>
<dbReference type="Pfam" id="PF07728">
    <property type="entry name" value="AAA_5"/>
    <property type="match status" value="1"/>
</dbReference>
<evidence type="ECO:0000259" key="1">
    <source>
        <dbReference type="SMART" id="SM00382"/>
    </source>
</evidence>
<dbReference type="EMBL" id="SMJW01000181">
    <property type="protein sequence ID" value="TDC10151.1"/>
    <property type="molecule type" value="Genomic_DNA"/>
</dbReference>
<dbReference type="AlphaFoldDB" id="A0A4R4NL60"/>
<name>A0A4R4NL60_9ACTN</name>
<dbReference type="SUPFAM" id="SSF52540">
    <property type="entry name" value="P-loop containing nucleoside triphosphate hydrolases"/>
    <property type="match status" value="1"/>
</dbReference>
<sequence length="689" mass="77502">MTDRTDAVAEMAFAAMRTLVAPDPFAPPEGFGTTALYDRVLAAHPDLETRWRALSGDDGWKGGSSLQFRFATVRLQRAGYMYRHGKKWWATGLGRAALHEYPDPAAFYGKARSAYSYWKRNKGRFQAAVDCLDVLPDRVWASVADVASEAGIETAALVGLLRGNRPEGWHRLLADDGTLPREAHLTEREREEWLRLLDDDSVPLVDGSAGGRADAHHRLHATELQIMAVPDGDEETRSRRAWLVRAPDELILDLWLAEGVCSLPASRLRDLPPGASREDVEEAVRDDYSGAGTQDRSRLTAAFHAFLSRMGENDIVVTNNGSDIYLGEIAGPPSFVSSVGERANLQRAVEWRNTDRPIDYDDLPDEFSVLVGNPDTDIVELTMFVPELEKLLGEHVEVAERTMRVPDATDDLAAKLLIGREWLQECVELLRERPQLIFYGPPGTGKTYLARRLARHLTSGRPECVQLVQFHPAYSYEDFFEGYRPAKSEDGTISFDLVRGPFRRLVSAALAHPGRPYVLIIDEINRGNLAKIFGELYFLLEYRGEPVNLLYGSEGDQGFTLPRNVIIIGTMNTADRSIALVDAAMRRRFWFVELHPDEPPTSEILSRWLRREELGDEPARLLAELNGRIDDRDFKIGPSYLMRESAATEDGLARIWRTQILPLLEEHHYGDGTDVQARYGLDALRRRLT</sequence>
<dbReference type="GO" id="GO:0005524">
    <property type="term" value="F:ATP binding"/>
    <property type="evidence" value="ECO:0007669"/>
    <property type="project" value="InterPro"/>
</dbReference>